<gene>
    <name evidence="2" type="ORF">JOQ06_026123</name>
</gene>
<proteinExistence type="predicted"/>
<evidence type="ECO:0000313" key="2">
    <source>
        <dbReference type="EMBL" id="KAJ4922215.1"/>
    </source>
</evidence>
<sequence>EHAKKDVEPETSHSQEPNQTNCQDSHSGFIIEAHTRQSFCLKNTFHEVESKQSELQDLHAEKQRNEKELQSLKGDLENKNRE</sequence>
<evidence type="ECO:0000313" key="3">
    <source>
        <dbReference type="Proteomes" id="UP001219934"/>
    </source>
</evidence>
<feature type="non-terminal residue" evidence="2">
    <location>
        <position position="82"/>
    </location>
</feature>
<keyword evidence="3" id="KW-1185">Reference proteome</keyword>
<organism evidence="2 3">
    <name type="scientific">Pogonophryne albipinna</name>
    <dbReference type="NCBI Taxonomy" id="1090488"/>
    <lineage>
        <taxon>Eukaryota</taxon>
        <taxon>Metazoa</taxon>
        <taxon>Chordata</taxon>
        <taxon>Craniata</taxon>
        <taxon>Vertebrata</taxon>
        <taxon>Euteleostomi</taxon>
        <taxon>Actinopterygii</taxon>
        <taxon>Neopterygii</taxon>
        <taxon>Teleostei</taxon>
        <taxon>Neoteleostei</taxon>
        <taxon>Acanthomorphata</taxon>
        <taxon>Eupercaria</taxon>
        <taxon>Perciformes</taxon>
        <taxon>Notothenioidei</taxon>
        <taxon>Pogonophryne</taxon>
    </lineage>
</organism>
<reference evidence="2" key="1">
    <citation type="submission" date="2022-11" db="EMBL/GenBank/DDBJ databases">
        <title>Chromosome-level genome of Pogonophryne albipinna.</title>
        <authorList>
            <person name="Jo E."/>
        </authorList>
    </citation>
    <scope>NUCLEOTIDE SEQUENCE</scope>
    <source>
        <strain evidence="2">SGF0006</strain>
        <tissue evidence="2">Muscle</tissue>
    </source>
</reference>
<feature type="non-terminal residue" evidence="2">
    <location>
        <position position="1"/>
    </location>
</feature>
<dbReference type="AlphaFoldDB" id="A0AAD6F679"/>
<evidence type="ECO:0000256" key="1">
    <source>
        <dbReference type="SAM" id="MobiDB-lite"/>
    </source>
</evidence>
<feature type="compositionally biased region" description="Basic and acidic residues" evidence="1">
    <location>
        <begin position="1"/>
        <end position="13"/>
    </location>
</feature>
<comment type="caution">
    <text evidence="2">The sequence shown here is derived from an EMBL/GenBank/DDBJ whole genome shotgun (WGS) entry which is preliminary data.</text>
</comment>
<protein>
    <submittedName>
        <fullName evidence="2">Uncharacterized protein</fullName>
    </submittedName>
</protein>
<feature type="region of interest" description="Disordered" evidence="1">
    <location>
        <begin position="1"/>
        <end position="27"/>
    </location>
</feature>
<accession>A0AAD6F679</accession>
<name>A0AAD6F679_9TELE</name>
<feature type="region of interest" description="Disordered" evidence="1">
    <location>
        <begin position="52"/>
        <end position="82"/>
    </location>
</feature>
<dbReference type="Proteomes" id="UP001219934">
    <property type="component" value="Unassembled WGS sequence"/>
</dbReference>
<feature type="compositionally biased region" description="Polar residues" evidence="1">
    <location>
        <begin position="14"/>
        <end position="26"/>
    </location>
</feature>
<dbReference type="EMBL" id="JAPTMU010000081">
    <property type="protein sequence ID" value="KAJ4922215.1"/>
    <property type="molecule type" value="Genomic_DNA"/>
</dbReference>